<dbReference type="STRING" id="1401328.P856_730"/>
<dbReference type="HOGENOM" id="CLU_103054_1_2_5"/>
<dbReference type="KEGG" id="efk:P856_730"/>
<dbReference type="InterPro" id="IPR036714">
    <property type="entry name" value="SDH_sf"/>
</dbReference>
<sequence>MTKALEARKKQLRYRSTHTGSKDTELILGQFANKHLESLGESDLDKYEHLLNIEHNLLYRLITNKKIPDKELDTSVLQMLRMLTLNCIK</sequence>
<dbReference type="AlphaFoldDB" id="V9TUU3"/>
<dbReference type="EMBL" id="CP006745">
    <property type="protein sequence ID" value="AHC73932.1"/>
    <property type="molecule type" value="Genomic_DNA"/>
</dbReference>
<dbReference type="GO" id="GO:0006099">
    <property type="term" value="P:tricarboxylic acid cycle"/>
    <property type="evidence" value="ECO:0007669"/>
    <property type="project" value="TreeGrafter"/>
</dbReference>
<gene>
    <name evidence="4" type="ORF">P856_730</name>
</gene>
<accession>V9TUU3</accession>
<keyword evidence="5" id="KW-1185">Reference proteome</keyword>
<dbReference type="PANTHER" id="PTHR12469:SF2">
    <property type="entry name" value="SUCCINATE DEHYDROGENASE ASSEMBLY FACTOR 2, MITOCHONDRIAL"/>
    <property type="match status" value="1"/>
</dbReference>
<dbReference type="RefSeq" id="WP_025300809.1">
    <property type="nucleotide sequence ID" value="NZ_CP006745.1"/>
</dbReference>
<keyword evidence="3" id="KW-0143">Chaperone</keyword>
<evidence type="ECO:0000256" key="1">
    <source>
        <dbReference type="ARBA" id="ARBA00008571"/>
    </source>
</evidence>
<proteinExistence type="inferred from homology"/>
<dbReference type="Gene3D" id="1.10.150.250">
    <property type="entry name" value="Flavinator of succinate dehydrogenase"/>
    <property type="match status" value="1"/>
</dbReference>
<evidence type="ECO:0000256" key="2">
    <source>
        <dbReference type="ARBA" id="ARBA00019418"/>
    </source>
</evidence>
<evidence type="ECO:0000256" key="3">
    <source>
        <dbReference type="ARBA" id="ARBA00023186"/>
    </source>
</evidence>
<dbReference type="Pfam" id="PF03937">
    <property type="entry name" value="Sdh5"/>
    <property type="match status" value="1"/>
</dbReference>
<protein>
    <recommendedName>
        <fullName evidence="2">FAD assembly factor SdhE</fullName>
    </recommendedName>
</protein>
<evidence type="ECO:0000313" key="4">
    <source>
        <dbReference type="EMBL" id="AHC73932.1"/>
    </source>
</evidence>
<organism evidence="4 5">
    <name type="scientific">Candidatus Endolissoclinum faulkneri L5</name>
    <dbReference type="NCBI Taxonomy" id="1401328"/>
    <lineage>
        <taxon>Bacteria</taxon>
        <taxon>Pseudomonadati</taxon>
        <taxon>Pseudomonadota</taxon>
        <taxon>Alphaproteobacteria</taxon>
        <taxon>Rhodospirillales</taxon>
        <taxon>Rhodospirillaceae</taxon>
        <taxon>Candidatus Endolissoclinum</taxon>
    </lineage>
</organism>
<dbReference type="eggNOG" id="COG2938">
    <property type="taxonomic scope" value="Bacteria"/>
</dbReference>
<dbReference type="OrthoDB" id="9807264at2"/>
<dbReference type="PANTHER" id="PTHR12469">
    <property type="entry name" value="PROTEIN EMI5 HOMOLOG, MITOCHONDRIAL"/>
    <property type="match status" value="1"/>
</dbReference>
<dbReference type="Proteomes" id="UP000018700">
    <property type="component" value="Chromosome"/>
</dbReference>
<comment type="similarity">
    <text evidence="1">Belongs to the SdhE FAD assembly factor family.</text>
</comment>
<dbReference type="SUPFAM" id="SSF109910">
    <property type="entry name" value="YgfY-like"/>
    <property type="match status" value="1"/>
</dbReference>
<dbReference type="InterPro" id="IPR005631">
    <property type="entry name" value="SDH"/>
</dbReference>
<reference evidence="4 5" key="1">
    <citation type="journal article" date="2013" name="PLoS ONE">
        <title>Bacterial endosymbiosis in a chordate host: long-term co-evolution and conservation of secondary metabolism.</title>
        <authorList>
            <person name="Kwan J.C."/>
            <person name="Schmidt E.W."/>
        </authorList>
    </citation>
    <scope>NUCLEOTIDE SEQUENCE [LARGE SCALE GENOMIC DNA]</scope>
    <source>
        <strain evidence="5">faulkneri L5</strain>
    </source>
</reference>
<name>V9TUU3_9PROT</name>
<evidence type="ECO:0000313" key="5">
    <source>
        <dbReference type="Proteomes" id="UP000018700"/>
    </source>
</evidence>